<feature type="compositionally biased region" description="Polar residues" evidence="1">
    <location>
        <begin position="316"/>
        <end position="329"/>
    </location>
</feature>
<feature type="region of interest" description="Disordered" evidence="1">
    <location>
        <begin position="1"/>
        <end position="62"/>
    </location>
</feature>
<feature type="compositionally biased region" description="Basic and acidic residues" evidence="1">
    <location>
        <begin position="34"/>
        <end position="47"/>
    </location>
</feature>
<dbReference type="OrthoDB" id="3946700at2759"/>
<sequence length="494" mass="54421">MGLPLWQPRVESDIPARPEAKNPAHARSRIRGSANRDRGTTAIRERPTWSTRQGETRTRERRRGLLQEMQEARMLESNAITNPIDPPLTADELDAPRRLRVFMERQQQIEDVMERMRSTYAETGVRQRVHIDLHSQPTPVIHYGDDRAVLREQLDTIRRLQAERDGRFNTAPGATDRAIERVERAERMESARASLGEVRQHVERFPTANDDIDVNEVNERVQHFRDQAANFTRTQSEHHRAGIELRARNQRRAQAEAAARVDGPRARLDGLGDRDRSLSPEGDNAWDTLLTTLTPDPQPPSVGSSFASVASAVASRTTANESSNTSLTGRDTGAEESTFEQPCDSDDEGEPVEFEVDLDEANASNEPSGAQANSYADAVRLGEYTTPSGTRTRNPPVPVDRLTYGAAGSGSGIDAVNARAPGIFNASEPGSGSGAAEPGTDDLVLQLVGGLGGMQHIVRNLVRREDIPNDWWVDAGLSRTLPRDDSPGDSSNNN</sequence>
<accession>A0A1J7J1G9</accession>
<feature type="compositionally biased region" description="Basic and acidic residues" evidence="1">
    <location>
        <begin position="235"/>
        <end position="247"/>
    </location>
</feature>
<gene>
    <name evidence="2" type="ORF">CONLIGDRAFT_140707</name>
</gene>
<reference evidence="2 3" key="1">
    <citation type="submission" date="2016-10" db="EMBL/GenBank/DDBJ databases">
        <title>Draft genome sequence of Coniochaeta ligniaria NRRL30616, a lignocellulolytic fungus for bioabatement of inhibitors in plant biomass hydrolysates.</title>
        <authorList>
            <consortium name="DOE Joint Genome Institute"/>
            <person name="Jimenez D.J."/>
            <person name="Hector R.E."/>
            <person name="Riley R."/>
            <person name="Sun H."/>
            <person name="Grigoriev I.V."/>
            <person name="Van Elsas J.D."/>
            <person name="Nichols N.N."/>
        </authorList>
    </citation>
    <scope>NUCLEOTIDE SEQUENCE [LARGE SCALE GENOMIC DNA]</scope>
    <source>
        <strain evidence="2 3">NRRL 30616</strain>
    </source>
</reference>
<feature type="compositionally biased region" description="Basic and acidic residues" evidence="1">
    <location>
        <begin position="10"/>
        <end position="22"/>
    </location>
</feature>
<feature type="compositionally biased region" description="Low complexity" evidence="1">
    <location>
        <begin position="287"/>
        <end position="315"/>
    </location>
</feature>
<dbReference type="InParanoid" id="A0A1J7J1G9"/>
<evidence type="ECO:0000313" key="3">
    <source>
        <dbReference type="Proteomes" id="UP000182658"/>
    </source>
</evidence>
<organism evidence="2 3">
    <name type="scientific">Coniochaeta ligniaria NRRL 30616</name>
    <dbReference type="NCBI Taxonomy" id="1408157"/>
    <lineage>
        <taxon>Eukaryota</taxon>
        <taxon>Fungi</taxon>
        <taxon>Dikarya</taxon>
        <taxon>Ascomycota</taxon>
        <taxon>Pezizomycotina</taxon>
        <taxon>Sordariomycetes</taxon>
        <taxon>Sordariomycetidae</taxon>
        <taxon>Coniochaetales</taxon>
        <taxon>Coniochaetaceae</taxon>
        <taxon>Coniochaeta</taxon>
    </lineage>
</organism>
<protein>
    <submittedName>
        <fullName evidence="2">Uncharacterized protein</fullName>
    </submittedName>
</protein>
<keyword evidence="3" id="KW-1185">Reference proteome</keyword>
<evidence type="ECO:0000313" key="2">
    <source>
        <dbReference type="EMBL" id="OIW23704.1"/>
    </source>
</evidence>
<dbReference type="AlphaFoldDB" id="A0A1J7J1G9"/>
<evidence type="ECO:0000256" key="1">
    <source>
        <dbReference type="SAM" id="MobiDB-lite"/>
    </source>
</evidence>
<dbReference type="Proteomes" id="UP000182658">
    <property type="component" value="Unassembled WGS sequence"/>
</dbReference>
<feature type="compositionally biased region" description="Basic and acidic residues" evidence="1">
    <location>
        <begin position="262"/>
        <end position="278"/>
    </location>
</feature>
<feature type="region of interest" description="Disordered" evidence="1">
    <location>
        <begin position="231"/>
        <end position="351"/>
    </location>
</feature>
<dbReference type="EMBL" id="KV875106">
    <property type="protein sequence ID" value="OIW23704.1"/>
    <property type="molecule type" value="Genomic_DNA"/>
</dbReference>
<name>A0A1J7J1G9_9PEZI</name>
<proteinExistence type="predicted"/>